<dbReference type="GO" id="GO:0000082">
    <property type="term" value="P:G1/S transition of mitotic cell cycle"/>
    <property type="evidence" value="ECO:0007669"/>
    <property type="project" value="TreeGrafter"/>
</dbReference>
<keyword evidence="5 14" id="KW-0547">Nucleotide-binding</keyword>
<comment type="subunit">
    <text evidence="8">May form a complex composed of at least the catalytic subunit CRK2 and a cyclin.</text>
</comment>
<keyword evidence="7 14" id="KW-0067">ATP-binding</keyword>
<dbReference type="Gene3D" id="1.10.510.10">
    <property type="entry name" value="Transferase(Phosphotransferase) domain 1"/>
    <property type="match status" value="1"/>
</dbReference>
<dbReference type="GO" id="GO:0000307">
    <property type="term" value="C:cyclin-dependent protein kinase holoenzyme complex"/>
    <property type="evidence" value="ECO:0007669"/>
    <property type="project" value="TreeGrafter"/>
</dbReference>
<evidence type="ECO:0000256" key="13">
    <source>
        <dbReference type="ARBA" id="ARBA00048367"/>
    </source>
</evidence>
<dbReference type="InterPro" id="IPR000719">
    <property type="entry name" value="Prot_kinase_dom"/>
</dbReference>
<dbReference type="GO" id="GO:0005634">
    <property type="term" value="C:nucleus"/>
    <property type="evidence" value="ECO:0007669"/>
    <property type="project" value="TreeGrafter"/>
</dbReference>
<dbReference type="GO" id="GO:0010468">
    <property type="term" value="P:regulation of gene expression"/>
    <property type="evidence" value="ECO:0007669"/>
    <property type="project" value="TreeGrafter"/>
</dbReference>
<dbReference type="InterPro" id="IPR017441">
    <property type="entry name" value="Protein_kinase_ATP_BS"/>
</dbReference>
<dbReference type="PANTHER" id="PTHR24056">
    <property type="entry name" value="CELL DIVISION PROTEIN KINASE"/>
    <property type="match status" value="1"/>
</dbReference>
<evidence type="ECO:0000313" key="17">
    <source>
        <dbReference type="EMBL" id="CAE0630015.1"/>
    </source>
</evidence>
<dbReference type="PROSITE" id="PS00107">
    <property type="entry name" value="PROTEIN_KINASE_ATP"/>
    <property type="match status" value="1"/>
</dbReference>
<dbReference type="EC" id="2.7.11.22" evidence="2"/>
<dbReference type="FunFam" id="3.30.200.20:FF:000375">
    <property type="entry name" value="Cell division related protein kinase 2"/>
    <property type="match status" value="1"/>
</dbReference>
<name>A0A6V2WZ43_HETAK</name>
<evidence type="ECO:0000256" key="7">
    <source>
        <dbReference type="ARBA" id="ARBA00022840"/>
    </source>
</evidence>
<dbReference type="InterPro" id="IPR011009">
    <property type="entry name" value="Kinase-like_dom_sf"/>
</dbReference>
<evidence type="ECO:0000256" key="1">
    <source>
        <dbReference type="ARBA" id="ARBA00006485"/>
    </source>
</evidence>
<dbReference type="FunFam" id="1.10.510.10:FF:000706">
    <property type="entry name" value="Cyclin-dependent kinase 1"/>
    <property type="match status" value="1"/>
</dbReference>
<evidence type="ECO:0000256" key="2">
    <source>
        <dbReference type="ARBA" id="ARBA00012425"/>
    </source>
</evidence>
<dbReference type="GO" id="GO:0010389">
    <property type="term" value="P:regulation of G2/M transition of mitotic cell cycle"/>
    <property type="evidence" value="ECO:0007669"/>
    <property type="project" value="TreeGrafter"/>
</dbReference>
<comment type="catalytic activity">
    <reaction evidence="12">
        <text>L-threonyl-[protein] + ATP = O-phospho-L-threonyl-[protein] + ADP + H(+)</text>
        <dbReference type="Rhea" id="RHEA:46608"/>
        <dbReference type="Rhea" id="RHEA-COMP:11060"/>
        <dbReference type="Rhea" id="RHEA-COMP:11605"/>
        <dbReference type="ChEBI" id="CHEBI:15378"/>
        <dbReference type="ChEBI" id="CHEBI:30013"/>
        <dbReference type="ChEBI" id="CHEBI:30616"/>
        <dbReference type="ChEBI" id="CHEBI:61977"/>
        <dbReference type="ChEBI" id="CHEBI:456216"/>
        <dbReference type="EC" id="2.7.11.22"/>
    </reaction>
</comment>
<accession>A0A6V2WZ43</accession>
<dbReference type="GO" id="GO:0005737">
    <property type="term" value="C:cytoplasm"/>
    <property type="evidence" value="ECO:0007669"/>
    <property type="project" value="TreeGrafter"/>
</dbReference>
<dbReference type="GO" id="GO:0004693">
    <property type="term" value="F:cyclin-dependent protein serine/threonine kinase activity"/>
    <property type="evidence" value="ECO:0007669"/>
    <property type="project" value="UniProtKB-EC"/>
</dbReference>
<sequence length="297" mass="34246">MERYQKIQKEGSNLGEGTYGVVYKARDKKTNEIIALKRIRLEVEDEGIPSTALREISLLRELQHPNIVELKDCVQSEGRLYLVFEFVDRDLKKYMEAHVGMLDAMLVKSYLYQCIRGLEYCHARGVMHRDMKPQNLLVSRDGKLKLADFGLARAFCPPIRPLTHEVVTLWYRPPEILLGSQTYAPPVDMWACGTILVEMATKRPLFPGDSEVDELFKIFRLLGTPTEETYPGVTNLPDWNPSFPMWPRLKLTKCAPDLCENGLDILKQLLAYDPRERISARRAMNHPYFDDLDKEAI</sequence>
<dbReference type="Pfam" id="PF00069">
    <property type="entry name" value="Pkinase"/>
    <property type="match status" value="1"/>
</dbReference>
<keyword evidence="4" id="KW-0808">Transferase</keyword>
<dbReference type="SMART" id="SM00220">
    <property type="entry name" value="S_TKc"/>
    <property type="match status" value="1"/>
</dbReference>
<keyword evidence="6" id="KW-0418">Kinase</keyword>
<dbReference type="PANTHER" id="PTHR24056:SF254">
    <property type="entry name" value="CYCLIN-DEPENDENT KINASE 2"/>
    <property type="match status" value="1"/>
</dbReference>
<dbReference type="Gene3D" id="3.30.200.20">
    <property type="entry name" value="Phosphorylase Kinase, domain 1"/>
    <property type="match status" value="1"/>
</dbReference>
<comment type="catalytic activity">
    <reaction evidence="13">
        <text>L-seryl-[protein] + ATP = O-phospho-L-seryl-[protein] + ADP + H(+)</text>
        <dbReference type="Rhea" id="RHEA:17989"/>
        <dbReference type="Rhea" id="RHEA-COMP:9863"/>
        <dbReference type="Rhea" id="RHEA-COMP:11604"/>
        <dbReference type="ChEBI" id="CHEBI:15378"/>
        <dbReference type="ChEBI" id="CHEBI:29999"/>
        <dbReference type="ChEBI" id="CHEBI:30616"/>
        <dbReference type="ChEBI" id="CHEBI:83421"/>
        <dbReference type="ChEBI" id="CHEBI:456216"/>
        <dbReference type="EC" id="2.7.11.22"/>
    </reaction>
</comment>
<dbReference type="GO" id="GO:0005524">
    <property type="term" value="F:ATP binding"/>
    <property type="evidence" value="ECO:0007669"/>
    <property type="project" value="UniProtKB-UniRule"/>
</dbReference>
<evidence type="ECO:0000256" key="12">
    <source>
        <dbReference type="ARBA" id="ARBA00047811"/>
    </source>
</evidence>
<evidence type="ECO:0000256" key="6">
    <source>
        <dbReference type="ARBA" id="ARBA00022777"/>
    </source>
</evidence>
<gene>
    <name evidence="17" type="ORF">HAKA00212_LOCUS8707</name>
</gene>
<dbReference type="InterPro" id="IPR050108">
    <property type="entry name" value="CDK"/>
</dbReference>
<keyword evidence="3 15" id="KW-0723">Serine/threonine-protein kinase</keyword>
<dbReference type="AlphaFoldDB" id="A0A6V2WZ43"/>
<dbReference type="SUPFAM" id="SSF56112">
    <property type="entry name" value="Protein kinase-like (PK-like)"/>
    <property type="match status" value="1"/>
</dbReference>
<evidence type="ECO:0000259" key="16">
    <source>
        <dbReference type="PROSITE" id="PS50011"/>
    </source>
</evidence>
<dbReference type="InterPro" id="IPR008271">
    <property type="entry name" value="Ser/Thr_kinase_AS"/>
</dbReference>
<dbReference type="GO" id="GO:0007165">
    <property type="term" value="P:signal transduction"/>
    <property type="evidence" value="ECO:0007669"/>
    <property type="project" value="TreeGrafter"/>
</dbReference>
<dbReference type="EMBL" id="HBIU01018662">
    <property type="protein sequence ID" value="CAE0630015.1"/>
    <property type="molecule type" value="Transcribed_RNA"/>
</dbReference>
<reference evidence="17" key="1">
    <citation type="submission" date="2021-01" db="EMBL/GenBank/DDBJ databases">
        <authorList>
            <person name="Corre E."/>
            <person name="Pelletier E."/>
            <person name="Niang G."/>
            <person name="Scheremetjew M."/>
            <person name="Finn R."/>
            <person name="Kale V."/>
            <person name="Holt S."/>
            <person name="Cochrane G."/>
            <person name="Meng A."/>
            <person name="Brown T."/>
            <person name="Cohen L."/>
        </authorList>
    </citation>
    <scope>NUCLEOTIDE SEQUENCE</scope>
    <source>
        <strain evidence="17">CCMP3107</strain>
    </source>
</reference>
<evidence type="ECO:0000256" key="8">
    <source>
        <dbReference type="ARBA" id="ARBA00038543"/>
    </source>
</evidence>
<feature type="binding site" evidence="14">
    <location>
        <position position="37"/>
    </location>
    <ligand>
        <name>ATP</name>
        <dbReference type="ChEBI" id="CHEBI:30616"/>
    </ligand>
</feature>
<evidence type="ECO:0000256" key="14">
    <source>
        <dbReference type="PROSITE-ProRule" id="PRU10141"/>
    </source>
</evidence>
<evidence type="ECO:0000256" key="10">
    <source>
        <dbReference type="ARBA" id="ARBA00041902"/>
    </source>
</evidence>
<evidence type="ECO:0000256" key="3">
    <source>
        <dbReference type="ARBA" id="ARBA00022527"/>
    </source>
</evidence>
<feature type="domain" description="Protein kinase" evidence="16">
    <location>
        <begin position="8"/>
        <end position="289"/>
    </location>
</feature>
<organism evidence="17">
    <name type="scientific">Heterosigma akashiwo</name>
    <name type="common">Chromophytic alga</name>
    <name type="synonym">Heterosigma carterae</name>
    <dbReference type="NCBI Taxonomy" id="2829"/>
    <lineage>
        <taxon>Eukaryota</taxon>
        <taxon>Sar</taxon>
        <taxon>Stramenopiles</taxon>
        <taxon>Ochrophyta</taxon>
        <taxon>Raphidophyceae</taxon>
        <taxon>Chattonellales</taxon>
        <taxon>Chattonellaceae</taxon>
        <taxon>Heterosigma</taxon>
    </lineage>
</organism>
<evidence type="ECO:0000256" key="9">
    <source>
        <dbReference type="ARBA" id="ARBA00039612"/>
    </source>
</evidence>
<comment type="similarity">
    <text evidence="1">Belongs to the protein kinase superfamily. CMGC Ser/Thr protein kinase family. CDC2/CDKX subfamily.</text>
</comment>
<evidence type="ECO:0000256" key="4">
    <source>
        <dbReference type="ARBA" id="ARBA00022679"/>
    </source>
</evidence>
<proteinExistence type="inferred from homology"/>
<dbReference type="PROSITE" id="PS00108">
    <property type="entry name" value="PROTEIN_KINASE_ST"/>
    <property type="match status" value="1"/>
</dbReference>
<evidence type="ECO:0000256" key="11">
    <source>
        <dbReference type="ARBA" id="ARBA00042858"/>
    </source>
</evidence>
<protein>
    <recommendedName>
        <fullName evidence="9">Cyclin-dependent kinase 2 homolog</fullName>
        <ecNumber evidence="2">2.7.11.22</ecNumber>
    </recommendedName>
    <alternativeName>
        <fullName evidence="10">Cell division control protein 2 homolog</fullName>
    </alternativeName>
    <alternativeName>
        <fullName evidence="11">cdc2-related kinase 2</fullName>
    </alternativeName>
</protein>
<dbReference type="PROSITE" id="PS50011">
    <property type="entry name" value="PROTEIN_KINASE_DOM"/>
    <property type="match status" value="1"/>
</dbReference>
<dbReference type="GO" id="GO:0030332">
    <property type="term" value="F:cyclin binding"/>
    <property type="evidence" value="ECO:0007669"/>
    <property type="project" value="TreeGrafter"/>
</dbReference>
<evidence type="ECO:0000256" key="15">
    <source>
        <dbReference type="RuleBase" id="RU000304"/>
    </source>
</evidence>
<evidence type="ECO:0000256" key="5">
    <source>
        <dbReference type="ARBA" id="ARBA00022741"/>
    </source>
</evidence>